<evidence type="ECO:0000313" key="5">
    <source>
        <dbReference type="EMBL" id="OJF12821.1"/>
    </source>
</evidence>
<dbReference type="Gene3D" id="1.10.10.10">
    <property type="entry name" value="Winged helix-like DNA-binding domain superfamily/Winged helix DNA-binding domain"/>
    <property type="match status" value="1"/>
</dbReference>
<protein>
    <recommendedName>
        <fullName evidence="4">HTH arsR-type domain-containing protein</fullName>
    </recommendedName>
</protein>
<dbReference type="InterPro" id="IPR036390">
    <property type="entry name" value="WH_DNA-bd_sf"/>
</dbReference>
<keyword evidence="2" id="KW-0238">DNA-binding</keyword>
<dbReference type="EMBL" id="MEIA01000195">
    <property type="protein sequence ID" value="OJF12821.1"/>
    <property type="molecule type" value="Genomic_DNA"/>
</dbReference>
<keyword evidence="3" id="KW-0804">Transcription</keyword>
<keyword evidence="1" id="KW-0805">Transcription regulation</keyword>
<dbReference type="GO" id="GO:0003677">
    <property type="term" value="F:DNA binding"/>
    <property type="evidence" value="ECO:0007669"/>
    <property type="project" value="UniProtKB-KW"/>
</dbReference>
<reference evidence="5 6" key="1">
    <citation type="submission" date="2016-09" db="EMBL/GenBank/DDBJ databases">
        <title>Couchioplanes caeruleus draft genome sequence.</title>
        <authorList>
            <person name="Sheehan J."/>
            <person name="Caffrey P."/>
        </authorList>
    </citation>
    <scope>NUCLEOTIDE SEQUENCE [LARGE SCALE GENOMIC DNA]</scope>
    <source>
        <strain evidence="5 6">DSM 43634</strain>
    </source>
</reference>
<feature type="domain" description="HTH arsR-type" evidence="4">
    <location>
        <begin position="238"/>
        <end position="327"/>
    </location>
</feature>
<evidence type="ECO:0000259" key="4">
    <source>
        <dbReference type="PROSITE" id="PS50987"/>
    </source>
</evidence>
<dbReference type="InterPro" id="IPR036388">
    <property type="entry name" value="WH-like_DNA-bd_sf"/>
</dbReference>
<sequence length="327" mass="35448">MTLIHVADPEATPLRLAASPLWEVFASIASLEAADPSPWPHGEWERTARQALARRRAAGELLGWFNKLSRIPSILLTPAPDGIGRTVEEHVERLQRRIRHASPQRLAELGIRGDQVGEWARWLSQGLLDYWHVALAPYWPAMQTALRDDLANRALVLATGGIGGVLAGLDARLRWQPPVLEVRDSAGDEPVRCRKRLVAVPMIFGHRTVHWVATGSGTVVVGYQTQGATVLAKPRQYLDTAAAEISGDRLALLLGRGRAAVLRGLTEPATTSQLAASLAMSASTVSQHLSVLVAADVAHRRRDGGRVLYGLGTAGLALLRYLSSELN</sequence>
<gene>
    <name evidence="5" type="ORF">BG844_18575</name>
</gene>
<dbReference type="CDD" id="cd00090">
    <property type="entry name" value="HTH_ARSR"/>
    <property type="match status" value="1"/>
</dbReference>
<evidence type="ECO:0000256" key="1">
    <source>
        <dbReference type="ARBA" id="ARBA00023015"/>
    </source>
</evidence>
<dbReference type="InterPro" id="IPR051011">
    <property type="entry name" value="Metal_resp_trans_reg"/>
</dbReference>
<dbReference type="Proteomes" id="UP000182486">
    <property type="component" value="Unassembled WGS sequence"/>
</dbReference>
<dbReference type="SUPFAM" id="SSF46785">
    <property type="entry name" value="Winged helix' DNA-binding domain"/>
    <property type="match status" value="1"/>
</dbReference>
<dbReference type="Pfam" id="PF12840">
    <property type="entry name" value="HTH_20"/>
    <property type="match status" value="1"/>
</dbReference>
<comment type="caution">
    <text evidence="5">The sequence shown here is derived from an EMBL/GenBank/DDBJ whole genome shotgun (WGS) entry which is preliminary data.</text>
</comment>
<dbReference type="AlphaFoldDB" id="A0A1K0FJ03"/>
<proteinExistence type="predicted"/>
<dbReference type="PROSITE" id="PS50987">
    <property type="entry name" value="HTH_ARSR_2"/>
    <property type="match status" value="1"/>
</dbReference>
<dbReference type="SMART" id="SM00418">
    <property type="entry name" value="HTH_ARSR"/>
    <property type="match status" value="1"/>
</dbReference>
<dbReference type="InterPro" id="IPR001845">
    <property type="entry name" value="HTH_ArsR_DNA-bd_dom"/>
</dbReference>
<dbReference type="InterPro" id="IPR011991">
    <property type="entry name" value="ArsR-like_HTH"/>
</dbReference>
<evidence type="ECO:0000256" key="3">
    <source>
        <dbReference type="ARBA" id="ARBA00023163"/>
    </source>
</evidence>
<name>A0A1K0FJ03_9ACTN</name>
<evidence type="ECO:0000256" key="2">
    <source>
        <dbReference type="ARBA" id="ARBA00023125"/>
    </source>
</evidence>
<dbReference type="GO" id="GO:0003700">
    <property type="term" value="F:DNA-binding transcription factor activity"/>
    <property type="evidence" value="ECO:0007669"/>
    <property type="project" value="InterPro"/>
</dbReference>
<dbReference type="PANTHER" id="PTHR43132:SF8">
    <property type="entry name" value="HTH-TYPE TRANSCRIPTIONAL REGULATOR KMTR"/>
    <property type="match status" value="1"/>
</dbReference>
<dbReference type="PANTHER" id="PTHR43132">
    <property type="entry name" value="ARSENICAL RESISTANCE OPERON REPRESSOR ARSR-RELATED"/>
    <property type="match status" value="1"/>
</dbReference>
<keyword evidence="6" id="KW-1185">Reference proteome</keyword>
<evidence type="ECO:0000313" key="6">
    <source>
        <dbReference type="Proteomes" id="UP000182486"/>
    </source>
</evidence>
<organism evidence="5 6">
    <name type="scientific">Couchioplanes caeruleus subsp. caeruleus</name>
    <dbReference type="NCBI Taxonomy" id="56427"/>
    <lineage>
        <taxon>Bacteria</taxon>
        <taxon>Bacillati</taxon>
        <taxon>Actinomycetota</taxon>
        <taxon>Actinomycetes</taxon>
        <taxon>Micromonosporales</taxon>
        <taxon>Micromonosporaceae</taxon>
        <taxon>Couchioplanes</taxon>
    </lineage>
</organism>
<accession>A0A1K0FJ03</accession>
<dbReference type="RefSeq" id="WP_071806600.1">
    <property type="nucleotide sequence ID" value="NZ_MEIA01000195.1"/>
</dbReference>